<dbReference type="EMBL" id="KE504124">
    <property type="protein sequence ID" value="EPT05373.1"/>
    <property type="molecule type" value="Genomic_DNA"/>
</dbReference>
<feature type="transmembrane region" description="Helical" evidence="11">
    <location>
        <begin position="166"/>
        <end position="187"/>
    </location>
</feature>
<dbReference type="InParanoid" id="S8EMI6"/>
<gene>
    <name evidence="12" type="ORF">FOMPIDRAFT_43066</name>
</gene>
<dbReference type="InterPro" id="IPR000481">
    <property type="entry name" value="GPCR_Pheromne_B_alpha_rcpt"/>
</dbReference>
<dbReference type="GO" id="GO:0005886">
    <property type="term" value="C:plasma membrane"/>
    <property type="evidence" value="ECO:0007669"/>
    <property type="project" value="TreeGrafter"/>
</dbReference>
<evidence type="ECO:0000256" key="7">
    <source>
        <dbReference type="ARBA" id="ARBA00023136"/>
    </source>
</evidence>
<dbReference type="Proteomes" id="UP000015241">
    <property type="component" value="Unassembled WGS sequence"/>
</dbReference>
<keyword evidence="5 11" id="KW-1133">Transmembrane helix</keyword>
<evidence type="ECO:0000256" key="3">
    <source>
        <dbReference type="ARBA" id="ARBA00022507"/>
    </source>
</evidence>
<sequence length="458" mass="52355">MSDSWVAQLDATIAFSFIGFVLVNIPLYWHLRAWNMGSVQYIFWVGSACLIQFINNIVWKDNAINWAPVWCDITTRWTLGSSISIGSCSLVIMRRLYHIANITTIHVSREDRRRMIIEDIAVGSGIPILVIILYWFVQGHRFDIFEGIGCWPVIPNTVPSWFIYDLWPIFLGTMSAMYCALTIRAFLQRRKQLSQLMAGNSDLNFNRYFRLMALAVVNMLFLLPLGIYTMIVNTTESPIYIWRGLSDLHYDFSAVDQYPAIIWRANPLAQASVMFSEWSFIGCALLFFVFFGFGDEALRHYRQVYEMITKRLGIRPDVWQRLPDSLKWRTRQSSTNPEPISLVLPTIVPKPKRDTFYSTSGKLSISISLSDVGPDGNVIDKPPGLPLDRTPSSRFSIDSDPFVSASKLVKDGKKDRQEDPLPSLPLEDPDFVLDIHRMTIPRPAPDVPSSVRHSMDIV</sequence>
<keyword evidence="4 11" id="KW-0812">Transmembrane</keyword>
<dbReference type="STRING" id="743788.S8EMI6"/>
<feature type="transmembrane region" description="Helical" evidence="11">
    <location>
        <begin position="117"/>
        <end position="137"/>
    </location>
</feature>
<evidence type="ECO:0000256" key="4">
    <source>
        <dbReference type="ARBA" id="ARBA00022692"/>
    </source>
</evidence>
<keyword evidence="6" id="KW-0297">G-protein coupled receptor</keyword>
<feature type="transmembrane region" description="Helical" evidence="11">
    <location>
        <begin position="208"/>
        <end position="231"/>
    </location>
</feature>
<dbReference type="eggNOG" id="ENOG502S44N">
    <property type="taxonomic scope" value="Eukaryota"/>
</dbReference>
<evidence type="ECO:0000256" key="8">
    <source>
        <dbReference type="ARBA" id="ARBA00023170"/>
    </source>
</evidence>
<dbReference type="PRINTS" id="PR00899">
    <property type="entry name" value="GPCRSTE3"/>
</dbReference>
<dbReference type="Pfam" id="PF02076">
    <property type="entry name" value="STE3"/>
    <property type="match status" value="1"/>
</dbReference>
<feature type="transmembrane region" description="Helical" evidence="11">
    <location>
        <begin position="273"/>
        <end position="293"/>
    </location>
</feature>
<evidence type="ECO:0000256" key="10">
    <source>
        <dbReference type="SAM" id="MobiDB-lite"/>
    </source>
</evidence>
<organism evidence="12 13">
    <name type="scientific">Fomitopsis schrenkii</name>
    <name type="common">Brown rot fungus</name>
    <dbReference type="NCBI Taxonomy" id="2126942"/>
    <lineage>
        <taxon>Eukaryota</taxon>
        <taxon>Fungi</taxon>
        <taxon>Dikarya</taxon>
        <taxon>Basidiomycota</taxon>
        <taxon>Agaricomycotina</taxon>
        <taxon>Agaricomycetes</taxon>
        <taxon>Polyporales</taxon>
        <taxon>Fomitopsis</taxon>
    </lineage>
</organism>
<feature type="transmembrane region" description="Helical" evidence="11">
    <location>
        <begin position="12"/>
        <end position="29"/>
    </location>
</feature>
<keyword evidence="13" id="KW-1185">Reference proteome</keyword>
<feature type="transmembrane region" description="Helical" evidence="11">
    <location>
        <begin position="41"/>
        <end position="59"/>
    </location>
</feature>
<evidence type="ECO:0000256" key="2">
    <source>
        <dbReference type="ARBA" id="ARBA00011085"/>
    </source>
</evidence>
<dbReference type="PANTHER" id="PTHR28097">
    <property type="entry name" value="PHEROMONE A FACTOR RECEPTOR"/>
    <property type="match status" value="1"/>
</dbReference>
<name>S8EMI6_FOMSC</name>
<feature type="region of interest" description="Disordered" evidence="10">
    <location>
        <begin position="377"/>
        <end position="399"/>
    </location>
</feature>
<dbReference type="GO" id="GO:0004934">
    <property type="term" value="F:mating-type alpha-factor pheromone receptor activity"/>
    <property type="evidence" value="ECO:0007669"/>
    <property type="project" value="InterPro"/>
</dbReference>
<evidence type="ECO:0000313" key="13">
    <source>
        <dbReference type="Proteomes" id="UP000015241"/>
    </source>
</evidence>
<proteinExistence type="inferred from homology"/>
<keyword evidence="9" id="KW-0807">Transducer</keyword>
<keyword evidence="3" id="KW-0589">Pheromone response</keyword>
<dbReference type="FunCoup" id="S8EMI6">
    <property type="interactions" value="90"/>
</dbReference>
<comment type="similarity">
    <text evidence="2">Belongs to the G-protein coupled receptor 4 family.</text>
</comment>
<evidence type="ECO:0000256" key="5">
    <source>
        <dbReference type="ARBA" id="ARBA00022989"/>
    </source>
</evidence>
<dbReference type="GO" id="GO:0000750">
    <property type="term" value="P:pheromone-dependent signal transduction involved in conjugation with cellular fusion"/>
    <property type="evidence" value="ECO:0007669"/>
    <property type="project" value="TreeGrafter"/>
</dbReference>
<dbReference type="AlphaFoldDB" id="S8EMI6"/>
<dbReference type="PANTHER" id="PTHR28097:SF1">
    <property type="entry name" value="PHEROMONE A FACTOR RECEPTOR"/>
    <property type="match status" value="1"/>
</dbReference>
<evidence type="ECO:0000256" key="9">
    <source>
        <dbReference type="ARBA" id="ARBA00023224"/>
    </source>
</evidence>
<accession>S8EMI6</accession>
<evidence type="ECO:0000256" key="11">
    <source>
        <dbReference type="SAM" id="Phobius"/>
    </source>
</evidence>
<keyword evidence="8" id="KW-0675">Receptor</keyword>
<evidence type="ECO:0000256" key="1">
    <source>
        <dbReference type="ARBA" id="ARBA00004141"/>
    </source>
</evidence>
<dbReference type="HOGENOM" id="CLU_027592_0_2_1"/>
<keyword evidence="7 11" id="KW-0472">Membrane</keyword>
<dbReference type="OrthoDB" id="2874149at2759"/>
<evidence type="ECO:0000256" key="6">
    <source>
        <dbReference type="ARBA" id="ARBA00023040"/>
    </source>
</evidence>
<dbReference type="InterPro" id="IPR001499">
    <property type="entry name" value="GPCR_STE3"/>
</dbReference>
<comment type="subcellular location">
    <subcellularLocation>
        <location evidence="1">Membrane</location>
        <topology evidence="1">Multi-pass membrane protein</topology>
    </subcellularLocation>
</comment>
<protein>
    <submittedName>
        <fullName evidence="12">Putative fungal pheromone GPCR STE3-type</fullName>
    </submittedName>
</protein>
<dbReference type="PRINTS" id="PR00901">
    <property type="entry name" value="PHEROMONEBAR"/>
</dbReference>
<dbReference type="CDD" id="cd14966">
    <property type="entry name" value="7tmD_STE3"/>
    <property type="match status" value="1"/>
</dbReference>
<evidence type="ECO:0000313" key="12">
    <source>
        <dbReference type="EMBL" id="EPT05373.1"/>
    </source>
</evidence>
<reference evidence="12 13" key="1">
    <citation type="journal article" date="2012" name="Science">
        <title>The Paleozoic origin of enzymatic lignin decomposition reconstructed from 31 fungal genomes.</title>
        <authorList>
            <person name="Floudas D."/>
            <person name="Binder M."/>
            <person name="Riley R."/>
            <person name="Barry K."/>
            <person name="Blanchette R.A."/>
            <person name="Henrissat B."/>
            <person name="Martinez A.T."/>
            <person name="Otillar R."/>
            <person name="Spatafora J.W."/>
            <person name="Yadav J.S."/>
            <person name="Aerts A."/>
            <person name="Benoit I."/>
            <person name="Boyd A."/>
            <person name="Carlson A."/>
            <person name="Copeland A."/>
            <person name="Coutinho P.M."/>
            <person name="de Vries R.P."/>
            <person name="Ferreira P."/>
            <person name="Findley K."/>
            <person name="Foster B."/>
            <person name="Gaskell J."/>
            <person name="Glotzer D."/>
            <person name="Gorecki P."/>
            <person name="Heitman J."/>
            <person name="Hesse C."/>
            <person name="Hori C."/>
            <person name="Igarashi K."/>
            <person name="Jurgens J.A."/>
            <person name="Kallen N."/>
            <person name="Kersten P."/>
            <person name="Kohler A."/>
            <person name="Kuees U."/>
            <person name="Kumar T.K.A."/>
            <person name="Kuo A."/>
            <person name="LaButti K."/>
            <person name="Larrondo L.F."/>
            <person name="Lindquist E."/>
            <person name="Ling A."/>
            <person name="Lombard V."/>
            <person name="Lucas S."/>
            <person name="Lundell T."/>
            <person name="Martin R."/>
            <person name="McLaughlin D.J."/>
            <person name="Morgenstern I."/>
            <person name="Morin E."/>
            <person name="Murat C."/>
            <person name="Nagy L.G."/>
            <person name="Nolan M."/>
            <person name="Ohm R.A."/>
            <person name="Patyshakuliyeva A."/>
            <person name="Rokas A."/>
            <person name="Ruiz-Duenas F.J."/>
            <person name="Sabat G."/>
            <person name="Salamov A."/>
            <person name="Samejima M."/>
            <person name="Schmutz J."/>
            <person name="Slot J.C."/>
            <person name="St John F."/>
            <person name="Stenlid J."/>
            <person name="Sun H."/>
            <person name="Sun S."/>
            <person name="Syed K."/>
            <person name="Tsang A."/>
            <person name="Wiebenga A."/>
            <person name="Young D."/>
            <person name="Pisabarro A."/>
            <person name="Eastwood D.C."/>
            <person name="Martin F."/>
            <person name="Cullen D."/>
            <person name="Grigoriev I.V."/>
            <person name="Hibbett D.S."/>
        </authorList>
    </citation>
    <scope>NUCLEOTIDE SEQUENCE</scope>
    <source>
        <strain evidence="13">FP-58527</strain>
    </source>
</reference>